<dbReference type="Gene3D" id="1.10.220.80">
    <property type="entry name" value="BH2638-like"/>
    <property type="match status" value="1"/>
</dbReference>
<evidence type="ECO:0000313" key="1">
    <source>
        <dbReference type="EMBL" id="MFD1465857.1"/>
    </source>
</evidence>
<sequence length="95" mass="11363">MKENYAYPIDPDWSKEQLLAAMKIFSDVEAAYENQLNVQAFLSDWREYQRAIPMKMDQKKIDREFEQTTSYSIYQVMKAARNSTRNTIRLEADKR</sequence>
<evidence type="ECO:0000313" key="2">
    <source>
        <dbReference type="Proteomes" id="UP001597244"/>
    </source>
</evidence>
<reference evidence="2" key="1">
    <citation type="journal article" date="2019" name="Int. J. Syst. Evol. Microbiol.">
        <title>The Global Catalogue of Microorganisms (GCM) 10K type strain sequencing project: providing services to taxonomists for standard genome sequencing and annotation.</title>
        <authorList>
            <consortium name="The Broad Institute Genomics Platform"/>
            <consortium name="The Broad Institute Genome Sequencing Center for Infectious Disease"/>
            <person name="Wu L."/>
            <person name="Ma J."/>
        </authorList>
    </citation>
    <scope>NUCLEOTIDE SEQUENCE [LARGE SCALE GENOMIC DNA]</scope>
    <source>
        <strain evidence="2">CCM 8951</strain>
    </source>
</reference>
<gene>
    <name evidence="1" type="ORF">ACFQ4L_07260</name>
</gene>
<proteinExistence type="predicted"/>
<dbReference type="InterPro" id="IPR023324">
    <property type="entry name" value="BH2638-like_sf"/>
</dbReference>
<dbReference type="Proteomes" id="UP001597244">
    <property type="component" value="Unassembled WGS sequence"/>
</dbReference>
<keyword evidence="2" id="KW-1185">Reference proteome</keyword>
<dbReference type="InterPro" id="IPR007920">
    <property type="entry name" value="UPF0223"/>
</dbReference>
<dbReference type="SUPFAM" id="SSF158504">
    <property type="entry name" value="BH2638-like"/>
    <property type="match status" value="1"/>
</dbReference>
<dbReference type="RefSeq" id="WP_125578622.1">
    <property type="nucleotide sequence ID" value="NZ_JBHTOF010000086.1"/>
</dbReference>
<dbReference type="NCBIfam" id="NF003353">
    <property type="entry name" value="PRK04387.1"/>
    <property type="match status" value="1"/>
</dbReference>
<comment type="caution">
    <text evidence="1">The sequence shown here is derived from an EMBL/GenBank/DDBJ whole genome shotgun (WGS) entry which is preliminary data.</text>
</comment>
<dbReference type="EMBL" id="JBHTOF010000086">
    <property type="protein sequence ID" value="MFD1465857.1"/>
    <property type="molecule type" value="Genomic_DNA"/>
</dbReference>
<dbReference type="Pfam" id="PF05256">
    <property type="entry name" value="UPF0223"/>
    <property type="match status" value="1"/>
</dbReference>
<name>A0ABW4DMG1_9LACO</name>
<accession>A0ABW4DMG1</accession>
<organism evidence="1 2">
    <name type="scientific">Lapidilactobacillus mulanensis</name>
    <dbReference type="NCBI Taxonomy" id="2485999"/>
    <lineage>
        <taxon>Bacteria</taxon>
        <taxon>Bacillati</taxon>
        <taxon>Bacillota</taxon>
        <taxon>Bacilli</taxon>
        <taxon>Lactobacillales</taxon>
        <taxon>Lactobacillaceae</taxon>
        <taxon>Lapidilactobacillus</taxon>
    </lineage>
</organism>
<protein>
    <submittedName>
        <fullName evidence="1">UPF0223 family protein</fullName>
    </submittedName>
</protein>